<feature type="domain" description="POTRA" evidence="10">
    <location>
        <begin position="16"/>
        <end position="83"/>
    </location>
</feature>
<keyword evidence="7 8" id="KW-0998">Cell outer membrane</keyword>
<evidence type="ECO:0000256" key="8">
    <source>
        <dbReference type="HAMAP-Rule" id="MF_01430"/>
    </source>
</evidence>
<proteinExistence type="inferred from homology"/>
<feature type="domain" description="POTRA" evidence="10">
    <location>
        <begin position="84"/>
        <end position="164"/>
    </location>
</feature>
<evidence type="ECO:0000256" key="1">
    <source>
        <dbReference type="ARBA" id="ARBA00004370"/>
    </source>
</evidence>
<comment type="similarity">
    <text evidence="8">Belongs to the BamA family.</text>
</comment>
<dbReference type="GO" id="GO:0009279">
    <property type="term" value="C:cell outer membrane"/>
    <property type="evidence" value="ECO:0007669"/>
    <property type="project" value="UniProtKB-SubCell"/>
</dbReference>
<accession>A0A221KGT6</accession>
<dbReference type="Gene3D" id="2.40.160.50">
    <property type="entry name" value="membrane protein fhac: a member of the omp85/tpsb transporter family"/>
    <property type="match status" value="1"/>
</dbReference>
<dbReference type="PIRSF" id="PIRSF006076">
    <property type="entry name" value="OM_assembly_OMP85"/>
    <property type="match status" value="1"/>
</dbReference>
<keyword evidence="2 8" id="KW-1134">Transmembrane beta strand</keyword>
<dbReference type="GO" id="GO:0051205">
    <property type="term" value="P:protein insertion into membrane"/>
    <property type="evidence" value="ECO:0007669"/>
    <property type="project" value="UniProtKB-UniRule"/>
</dbReference>
<dbReference type="Pfam" id="PF01103">
    <property type="entry name" value="Omp85"/>
    <property type="match status" value="1"/>
</dbReference>
<gene>
    <name evidence="8" type="primary">bamA</name>
    <name evidence="11" type="ORF">VITFI_CDS2289</name>
</gene>
<dbReference type="PROSITE" id="PS51779">
    <property type="entry name" value="POTRA"/>
    <property type="match status" value="3"/>
</dbReference>
<dbReference type="NCBIfam" id="TIGR03303">
    <property type="entry name" value="OM_YaeT"/>
    <property type="match status" value="1"/>
</dbReference>
<dbReference type="InterPro" id="IPR023707">
    <property type="entry name" value="OM_assembly_BamA"/>
</dbReference>
<evidence type="ECO:0000259" key="10">
    <source>
        <dbReference type="PROSITE" id="PS51779"/>
    </source>
</evidence>
<evidence type="ECO:0000256" key="3">
    <source>
        <dbReference type="ARBA" id="ARBA00022692"/>
    </source>
</evidence>
<dbReference type="EMBL" id="CP022423">
    <property type="protein sequence ID" value="ASM78067.1"/>
    <property type="molecule type" value="Genomic_DNA"/>
</dbReference>
<dbReference type="Gene3D" id="3.10.20.310">
    <property type="entry name" value="membrane protein fhac"/>
    <property type="match status" value="5"/>
</dbReference>
<dbReference type="GO" id="GO:0043165">
    <property type="term" value="P:Gram-negative-bacterium-type cell outer membrane assembly"/>
    <property type="evidence" value="ECO:0007669"/>
    <property type="project" value="UniProtKB-UniRule"/>
</dbReference>
<dbReference type="InterPro" id="IPR010827">
    <property type="entry name" value="BamA/TamA_POTRA"/>
</dbReference>
<evidence type="ECO:0000256" key="7">
    <source>
        <dbReference type="ARBA" id="ARBA00023237"/>
    </source>
</evidence>
<evidence type="ECO:0000256" key="6">
    <source>
        <dbReference type="ARBA" id="ARBA00023136"/>
    </source>
</evidence>
<name>A0A221KGT6_VITFI</name>
<keyword evidence="12" id="KW-1185">Reference proteome</keyword>
<dbReference type="Proteomes" id="UP000199729">
    <property type="component" value="Chromosome"/>
</dbReference>
<evidence type="ECO:0000256" key="4">
    <source>
        <dbReference type="ARBA" id="ARBA00022729"/>
    </source>
</evidence>
<evidence type="ECO:0000313" key="12">
    <source>
        <dbReference type="Proteomes" id="UP000199729"/>
    </source>
</evidence>
<dbReference type="PANTHER" id="PTHR12815">
    <property type="entry name" value="SORTING AND ASSEMBLY MACHINERY SAMM50 PROTEIN FAMILY MEMBER"/>
    <property type="match status" value="1"/>
</dbReference>
<evidence type="ECO:0000256" key="5">
    <source>
        <dbReference type="ARBA" id="ARBA00022737"/>
    </source>
</evidence>
<keyword evidence="5 8" id="KW-0677">Repeat</keyword>
<keyword evidence="6 8" id="KW-0472">Membrane</keyword>
<keyword evidence="3 8" id="KW-0812">Transmembrane</keyword>
<sequence>MACASLVQPAFAVEPFEIRDIRIEGLQRGDPGSVFGALPFRIGDTYSDEKGTAAMRALFATGLFKDVKIEQEGRTVVIVVAERTFISKLYFTGLQEFDKDAILKALKDNGIAPGLPFDDALIDRASQEIKRQYLSRSFYGVTVKTTKTPLERNQIDLTFDVSEGGIAYIEDVRVFGAQTFSEQDLLDMLDLTTSGWLTWYTRSDRYARAKLQGDMEKIRSHYLNNGFLEFDFTSQTPVGITPDKLHTEIDLQIAEGTSYIVDAVRLEGDYLGQEADFRQRVSIRPGQPYRADDVAATVREFMELYGTFGYAFARVEPRPEIDRARGLVTVVLRAEPRQRVAVRRINIAGNTLTRDEVIRRQFRQFESAWYDGRKIKLSRDRVERLGFFTDVIITTEPVADAEDKVDLLLTVVEKPTGSLMLSAGYSNAEQLTLAASVRKDNVFGTGNYLGVDFSTGKYSRSMAVSATDPYFTDDGVSRSVEVYYRTTRPVNSVGSAYQLATPGMAVRFGIPYTETDTIFVGVGAEQMRVGTASGIPNSYFLHVAEFGRNSSGFPLTLGWAREERDNPMAPTKGSYKRINLETSLAGDMRYARLNSQFQQYLPVTRKLTLGLNAEVGAGYGLQGRSYPVFKNFYGGGLGSVRGFEQSSLGNLDVTGAFNGGTRRVNLNSELYFPLPGSGNDKTLRIFAFADAGNVWAENQSMHWGDLRASTGVGLSWISPVGPLKLSYGRPVRYEATDKIQRFQFQIGTAF</sequence>
<evidence type="ECO:0000313" key="11">
    <source>
        <dbReference type="EMBL" id="ASM78067.1"/>
    </source>
</evidence>
<dbReference type="InterPro" id="IPR034746">
    <property type="entry name" value="POTRA"/>
</dbReference>
<dbReference type="PANTHER" id="PTHR12815:SF23">
    <property type="entry name" value="OUTER MEMBRANE PROTEIN ASSEMBLY FACTOR BAMA"/>
    <property type="match status" value="1"/>
</dbReference>
<dbReference type="HAMAP" id="MF_01430">
    <property type="entry name" value="OM_assembly_BamA"/>
    <property type="match status" value="1"/>
</dbReference>
<comment type="subunit">
    <text evidence="8">Part of the Bam complex.</text>
</comment>
<comment type="function">
    <text evidence="8">Part of the outer membrane protein assembly complex, which is involved in assembly and insertion of beta-barrel proteins into the outer membrane.</text>
</comment>
<evidence type="ECO:0000256" key="9">
    <source>
        <dbReference type="NCBIfam" id="TIGR03303"/>
    </source>
</evidence>
<dbReference type="KEGG" id="vff:VITFI_CDS2289"/>
<evidence type="ECO:0000256" key="2">
    <source>
        <dbReference type="ARBA" id="ARBA00022452"/>
    </source>
</evidence>
<comment type="subcellular location">
    <subcellularLocation>
        <location evidence="8">Cell outer membrane</location>
    </subcellularLocation>
    <subcellularLocation>
        <location evidence="1">Membrane</location>
    </subcellularLocation>
</comment>
<protein>
    <recommendedName>
        <fullName evidence="8 9">Outer membrane protein assembly factor BamA</fullName>
    </recommendedName>
</protein>
<organism evidence="11 12">
    <name type="scientific">Vitreoscilla filiformis</name>
    <dbReference type="NCBI Taxonomy" id="63"/>
    <lineage>
        <taxon>Bacteria</taxon>
        <taxon>Pseudomonadati</taxon>
        <taxon>Pseudomonadota</taxon>
        <taxon>Betaproteobacteria</taxon>
        <taxon>Neisseriales</taxon>
        <taxon>Neisseriaceae</taxon>
        <taxon>Vitreoscilla</taxon>
    </lineage>
</organism>
<keyword evidence="4 8" id="KW-0732">Signal</keyword>
<dbReference type="AlphaFoldDB" id="A0A221KGT6"/>
<feature type="domain" description="POTRA" evidence="10">
    <location>
        <begin position="340"/>
        <end position="414"/>
    </location>
</feature>
<dbReference type="Pfam" id="PF07244">
    <property type="entry name" value="POTRA"/>
    <property type="match status" value="5"/>
</dbReference>
<reference evidence="11 12" key="1">
    <citation type="submission" date="2017-07" db="EMBL/GenBank/DDBJ databases">
        <title>Complete Genome Sequence of the cosmetic ferment Vitreoscilla filiformis (ATCC15551).</title>
        <authorList>
            <person name="Contreras S."/>
            <person name="Sagory-Zalkind P."/>
            <person name="Blanquart H."/>
            <person name="Iltis A."/>
            <person name="Morand S.C."/>
        </authorList>
    </citation>
    <scope>NUCLEOTIDE SEQUENCE [LARGE SCALE GENOMIC DNA]</scope>
    <source>
        <strain evidence="11 12">ATCC 15551</strain>
    </source>
</reference>
<dbReference type="InterPro" id="IPR000184">
    <property type="entry name" value="Bac_surfAg_D15"/>
</dbReference>
<dbReference type="InterPro" id="IPR039910">
    <property type="entry name" value="D15-like"/>
</dbReference>